<comment type="caution">
    <text evidence="4">The sequence shown here is derived from an EMBL/GenBank/DDBJ whole genome shotgun (WGS) entry which is preliminary data.</text>
</comment>
<keyword evidence="2" id="KW-0732">Signal</keyword>
<keyword evidence="5" id="KW-1185">Reference proteome</keyword>
<sequence>MKKLHPKSVILAVLAITSFPMISAAEDVPHKKLVMIAGKPSHGPGMHEFNAGCELLKKCLSGVEGLEVEVHPNGWVSDDAVLDTADAVVIYADGGKKHPALEGNRPELIQKLVNRGGGVMMMHYAVQCADEGESGNDFREWIGGAYETGFSCNPYWEADYKKFDIHPITQGIKPFKILDEWYFSIRFPEDMKGVQSLLVATPSDEVRDGPYVHPKGPYEHIQARKGEPETMMWSIERPDGGRGVGFTGGHFHKNWENDSFRKIALNAMLWICKMEVPENGVESTVSAEDMAANLDDKSDPVKKANKQKK</sequence>
<evidence type="ECO:0000259" key="3">
    <source>
        <dbReference type="Pfam" id="PF06283"/>
    </source>
</evidence>
<feature type="chain" id="PRO_5047502515" evidence="2">
    <location>
        <begin position="25"/>
        <end position="309"/>
    </location>
</feature>
<gene>
    <name evidence="4" type="ORF">ACFSSA_14125</name>
</gene>
<feature type="region of interest" description="Disordered" evidence="1">
    <location>
        <begin position="283"/>
        <end position="309"/>
    </location>
</feature>
<name>A0ABW5DEK0_9BACT</name>
<dbReference type="InterPro" id="IPR029062">
    <property type="entry name" value="Class_I_gatase-like"/>
</dbReference>
<dbReference type="SUPFAM" id="SSF52317">
    <property type="entry name" value="Class I glutamine amidotransferase-like"/>
    <property type="match status" value="1"/>
</dbReference>
<dbReference type="Gene3D" id="3.40.50.880">
    <property type="match status" value="1"/>
</dbReference>
<dbReference type="RefSeq" id="WP_386821177.1">
    <property type="nucleotide sequence ID" value="NZ_JBHUIT010000031.1"/>
</dbReference>
<feature type="domain" description="ThuA-like" evidence="3">
    <location>
        <begin position="47"/>
        <end position="270"/>
    </location>
</feature>
<evidence type="ECO:0000256" key="2">
    <source>
        <dbReference type="SAM" id="SignalP"/>
    </source>
</evidence>
<reference evidence="5" key="1">
    <citation type="journal article" date="2019" name="Int. J. Syst. Evol. Microbiol.">
        <title>The Global Catalogue of Microorganisms (GCM) 10K type strain sequencing project: providing services to taxonomists for standard genome sequencing and annotation.</title>
        <authorList>
            <consortium name="The Broad Institute Genomics Platform"/>
            <consortium name="The Broad Institute Genome Sequencing Center for Infectious Disease"/>
            <person name="Wu L."/>
            <person name="Ma J."/>
        </authorList>
    </citation>
    <scope>NUCLEOTIDE SEQUENCE [LARGE SCALE GENOMIC DNA]</scope>
    <source>
        <strain evidence="5">CGMCC 4.7106</strain>
    </source>
</reference>
<feature type="signal peptide" evidence="2">
    <location>
        <begin position="1"/>
        <end position="24"/>
    </location>
</feature>
<dbReference type="Proteomes" id="UP001597375">
    <property type="component" value="Unassembled WGS sequence"/>
</dbReference>
<evidence type="ECO:0000256" key="1">
    <source>
        <dbReference type="SAM" id="MobiDB-lite"/>
    </source>
</evidence>
<proteinExistence type="predicted"/>
<evidence type="ECO:0000313" key="4">
    <source>
        <dbReference type="EMBL" id="MFD2257815.1"/>
    </source>
</evidence>
<evidence type="ECO:0000313" key="5">
    <source>
        <dbReference type="Proteomes" id="UP001597375"/>
    </source>
</evidence>
<protein>
    <submittedName>
        <fullName evidence="4">ThuA domain-containing protein</fullName>
    </submittedName>
</protein>
<organism evidence="4 5">
    <name type="scientific">Luteolibacter algae</name>
    <dbReference type="NCBI Taxonomy" id="454151"/>
    <lineage>
        <taxon>Bacteria</taxon>
        <taxon>Pseudomonadati</taxon>
        <taxon>Verrucomicrobiota</taxon>
        <taxon>Verrucomicrobiia</taxon>
        <taxon>Verrucomicrobiales</taxon>
        <taxon>Verrucomicrobiaceae</taxon>
        <taxon>Luteolibacter</taxon>
    </lineage>
</organism>
<dbReference type="Pfam" id="PF06283">
    <property type="entry name" value="ThuA"/>
    <property type="match status" value="1"/>
</dbReference>
<dbReference type="InterPro" id="IPR029010">
    <property type="entry name" value="ThuA-like"/>
</dbReference>
<accession>A0ABW5DEK0</accession>
<dbReference type="EMBL" id="JBHUIT010000031">
    <property type="protein sequence ID" value="MFD2257815.1"/>
    <property type="molecule type" value="Genomic_DNA"/>
</dbReference>